<dbReference type="InParanoid" id="A0A0C2ST29"/>
<accession>A0A0C2ST29</accession>
<feature type="region of interest" description="Disordered" evidence="1">
    <location>
        <begin position="70"/>
        <end position="93"/>
    </location>
</feature>
<proteinExistence type="predicted"/>
<protein>
    <recommendedName>
        <fullName evidence="2">DUF6570 domain-containing protein</fullName>
    </recommendedName>
</protein>
<evidence type="ECO:0000313" key="4">
    <source>
        <dbReference type="Proteomes" id="UP000054549"/>
    </source>
</evidence>
<dbReference type="OrthoDB" id="3257061at2759"/>
<sequence length="569" mass="64286">MLLATIEHLSVLTVAEILQVLRGVLVVPYAFRRRRASLLEFLSVNASPFVQASLTEAADTKVKQRQRQAEEKLAVQKRKREDDQQERRKARKLDHVDSRDISRFLQLPSEGEVKNCYQQFYERSSNRALASAVCGVCARQLFMGEVAVNILRITDIPHVNRLIPSQSHPAHNLIEGKLFEPEGVVGDVRGDETRVQVCSVCLAELVSSSSEAPPRFALANNLWLRQVPWQLQSLTFPEQMLIALLYPRVFVFKLFPKQINSRSNVDTLQRGLRGNVSTYDLDVEGVSSMLHGHLMPRPLSVLPSVISITFIGRGELSRRWLKPIFRVHRYFVAGALQWLKENNPKYYGNIEIDPERMCLLPQDDVPEELLGSVRQTTDTGLIDQESAGYVPSQISADADCADIVEVSSSEIVGDHAEPDHADVIPLQFLGTLGTDLSKLSANEMMAWGLANLWDQGHEGGYRLRHGRFPVSDFGRCKLGDGDKSHTALVSEQTNFFEKAFPCLFPYGVGGLEGSQPVPIPFREHVQWALQYFDHQFRKHETFSFLTFGILQRREALGSARLQMHRNNFD</sequence>
<dbReference type="InterPro" id="IPR046700">
    <property type="entry name" value="DUF6570"/>
</dbReference>
<evidence type="ECO:0000259" key="2">
    <source>
        <dbReference type="Pfam" id="PF20209"/>
    </source>
</evidence>
<dbReference type="EMBL" id="KN818379">
    <property type="protein sequence ID" value="KIL57194.1"/>
    <property type="molecule type" value="Genomic_DNA"/>
</dbReference>
<gene>
    <name evidence="3" type="ORF">M378DRAFT_16422</name>
</gene>
<evidence type="ECO:0000256" key="1">
    <source>
        <dbReference type="SAM" id="MobiDB-lite"/>
    </source>
</evidence>
<dbReference type="AlphaFoldDB" id="A0A0C2ST29"/>
<keyword evidence="4" id="KW-1185">Reference proteome</keyword>
<name>A0A0C2ST29_AMAMK</name>
<dbReference type="HOGENOM" id="CLU_001248_4_0_1"/>
<evidence type="ECO:0000313" key="3">
    <source>
        <dbReference type="EMBL" id="KIL57194.1"/>
    </source>
</evidence>
<feature type="domain" description="DUF6570" evidence="2">
    <location>
        <begin position="214"/>
        <end position="357"/>
    </location>
</feature>
<dbReference type="Proteomes" id="UP000054549">
    <property type="component" value="Unassembled WGS sequence"/>
</dbReference>
<reference evidence="3 4" key="1">
    <citation type="submission" date="2014-04" db="EMBL/GenBank/DDBJ databases">
        <title>Evolutionary Origins and Diversification of the Mycorrhizal Mutualists.</title>
        <authorList>
            <consortium name="DOE Joint Genome Institute"/>
            <consortium name="Mycorrhizal Genomics Consortium"/>
            <person name="Kohler A."/>
            <person name="Kuo A."/>
            <person name="Nagy L.G."/>
            <person name="Floudas D."/>
            <person name="Copeland A."/>
            <person name="Barry K.W."/>
            <person name="Cichocki N."/>
            <person name="Veneault-Fourrey C."/>
            <person name="LaButti K."/>
            <person name="Lindquist E.A."/>
            <person name="Lipzen A."/>
            <person name="Lundell T."/>
            <person name="Morin E."/>
            <person name="Murat C."/>
            <person name="Riley R."/>
            <person name="Ohm R."/>
            <person name="Sun H."/>
            <person name="Tunlid A."/>
            <person name="Henrissat B."/>
            <person name="Grigoriev I.V."/>
            <person name="Hibbett D.S."/>
            <person name="Martin F."/>
        </authorList>
    </citation>
    <scope>NUCLEOTIDE SEQUENCE [LARGE SCALE GENOMIC DNA]</scope>
    <source>
        <strain evidence="3 4">Koide BX008</strain>
    </source>
</reference>
<organism evidence="3 4">
    <name type="scientific">Amanita muscaria (strain Koide BX008)</name>
    <dbReference type="NCBI Taxonomy" id="946122"/>
    <lineage>
        <taxon>Eukaryota</taxon>
        <taxon>Fungi</taxon>
        <taxon>Dikarya</taxon>
        <taxon>Basidiomycota</taxon>
        <taxon>Agaricomycotina</taxon>
        <taxon>Agaricomycetes</taxon>
        <taxon>Agaricomycetidae</taxon>
        <taxon>Agaricales</taxon>
        <taxon>Pluteineae</taxon>
        <taxon>Amanitaceae</taxon>
        <taxon>Amanita</taxon>
    </lineage>
</organism>
<dbReference type="STRING" id="946122.A0A0C2ST29"/>
<dbReference type="Pfam" id="PF20209">
    <property type="entry name" value="DUF6570"/>
    <property type="match status" value="1"/>
</dbReference>